<comment type="caution">
    <text evidence="1">The sequence shown here is derived from an EMBL/GenBank/DDBJ whole genome shotgun (WGS) entry which is preliminary data.</text>
</comment>
<proteinExistence type="predicted"/>
<accession>A0A7J0DLZ5</accession>
<protein>
    <submittedName>
        <fullName evidence="1">Uncharacterized protein</fullName>
    </submittedName>
</protein>
<dbReference type="EMBL" id="BJWL01000285">
    <property type="protein sequence ID" value="GFS37692.1"/>
    <property type="molecule type" value="Genomic_DNA"/>
</dbReference>
<gene>
    <name evidence="1" type="ORF">Acr_00g0053480</name>
</gene>
<sequence length="67" mass="7862">MPGHFSAVILHLQRYLMNQGDPTAFSITIPQGKGKKGGLIRRMILKVQAQIRLYRKKYFWHCTFEEI</sequence>
<dbReference type="Proteomes" id="UP000585474">
    <property type="component" value="Unassembled WGS sequence"/>
</dbReference>
<dbReference type="AlphaFoldDB" id="A0A7J0DLZ5"/>
<reference evidence="2" key="1">
    <citation type="submission" date="2019-07" db="EMBL/GenBank/DDBJ databases">
        <title>De Novo Assembly of kiwifruit Actinidia rufa.</title>
        <authorList>
            <person name="Sugita-Konishi S."/>
            <person name="Sato K."/>
            <person name="Mori E."/>
            <person name="Abe Y."/>
            <person name="Kisaki G."/>
            <person name="Hamano K."/>
            <person name="Suezawa K."/>
            <person name="Otani M."/>
            <person name="Fukuda T."/>
            <person name="Manabe T."/>
            <person name="Gomi K."/>
            <person name="Tabuchi M."/>
            <person name="Akimitsu K."/>
            <person name="Kataoka I."/>
        </authorList>
    </citation>
    <scope>NUCLEOTIDE SEQUENCE [LARGE SCALE GENOMIC DNA]</scope>
    <source>
        <strain evidence="2">cv. Fuchu</strain>
    </source>
</reference>
<keyword evidence="2" id="KW-1185">Reference proteome</keyword>
<evidence type="ECO:0000313" key="1">
    <source>
        <dbReference type="EMBL" id="GFS37692.1"/>
    </source>
</evidence>
<name>A0A7J0DLZ5_9ERIC</name>
<organism evidence="1 2">
    <name type="scientific">Actinidia rufa</name>
    <dbReference type="NCBI Taxonomy" id="165716"/>
    <lineage>
        <taxon>Eukaryota</taxon>
        <taxon>Viridiplantae</taxon>
        <taxon>Streptophyta</taxon>
        <taxon>Embryophyta</taxon>
        <taxon>Tracheophyta</taxon>
        <taxon>Spermatophyta</taxon>
        <taxon>Magnoliopsida</taxon>
        <taxon>eudicotyledons</taxon>
        <taxon>Gunneridae</taxon>
        <taxon>Pentapetalae</taxon>
        <taxon>asterids</taxon>
        <taxon>Ericales</taxon>
        <taxon>Actinidiaceae</taxon>
        <taxon>Actinidia</taxon>
    </lineage>
</organism>
<evidence type="ECO:0000313" key="2">
    <source>
        <dbReference type="Proteomes" id="UP000585474"/>
    </source>
</evidence>